<evidence type="ECO:0000313" key="4">
    <source>
        <dbReference type="EMBL" id="MBA8991499.1"/>
    </source>
</evidence>
<dbReference type="SUPFAM" id="SSF51735">
    <property type="entry name" value="NAD(P)-binding Rossmann-fold domains"/>
    <property type="match status" value="1"/>
</dbReference>
<dbReference type="Gene3D" id="3.40.50.720">
    <property type="entry name" value="NAD(P)-binding Rossmann-like Domain"/>
    <property type="match status" value="1"/>
</dbReference>
<dbReference type="PANTHER" id="PTHR11092:SF0">
    <property type="entry name" value="EPIMERASE FAMILY PROTEIN SDR39U1"/>
    <property type="match status" value="1"/>
</dbReference>
<feature type="domain" description="NAD-dependent epimerase/dehydratase" evidence="2">
    <location>
        <begin position="18"/>
        <end position="238"/>
    </location>
</feature>
<dbReference type="NCBIfam" id="TIGR01777">
    <property type="entry name" value="yfcH"/>
    <property type="match status" value="1"/>
</dbReference>
<organism evidence="4 5">
    <name type="scientific">Curtobacterium pusillum</name>
    <dbReference type="NCBI Taxonomy" id="69373"/>
    <lineage>
        <taxon>Bacteria</taxon>
        <taxon>Bacillati</taxon>
        <taxon>Actinomycetota</taxon>
        <taxon>Actinomycetes</taxon>
        <taxon>Micrococcales</taxon>
        <taxon>Microbacteriaceae</taxon>
        <taxon>Curtobacterium</taxon>
    </lineage>
</organism>
<dbReference type="EMBL" id="JACGXP010000004">
    <property type="protein sequence ID" value="MBA8991499.1"/>
    <property type="molecule type" value="Genomic_DNA"/>
</dbReference>
<protein>
    <recommendedName>
        <fullName evidence="6">TIGR01777 family protein</fullName>
    </recommendedName>
</protein>
<dbReference type="InterPro" id="IPR013549">
    <property type="entry name" value="DUF1731"/>
</dbReference>
<name>A0AAW3T8N9_9MICO</name>
<comment type="caution">
    <text evidence="4">The sequence shown here is derived from an EMBL/GenBank/DDBJ whole genome shotgun (WGS) entry which is preliminary data.</text>
</comment>
<accession>A0AAW3T8N9</accession>
<proteinExistence type="inferred from homology"/>
<evidence type="ECO:0000256" key="1">
    <source>
        <dbReference type="ARBA" id="ARBA00009353"/>
    </source>
</evidence>
<dbReference type="RefSeq" id="WP_246328554.1">
    <property type="nucleotide sequence ID" value="NZ_JACGXP010000004.1"/>
</dbReference>
<gene>
    <name evidence="4" type="ORF">FHW23_002768</name>
</gene>
<evidence type="ECO:0000259" key="2">
    <source>
        <dbReference type="Pfam" id="PF01370"/>
    </source>
</evidence>
<evidence type="ECO:0000313" key="5">
    <source>
        <dbReference type="Proteomes" id="UP000590225"/>
    </source>
</evidence>
<dbReference type="Pfam" id="PF01370">
    <property type="entry name" value="Epimerase"/>
    <property type="match status" value="1"/>
</dbReference>
<dbReference type="InterPro" id="IPR010099">
    <property type="entry name" value="SDR39U1"/>
</dbReference>
<feature type="domain" description="DUF1731" evidence="3">
    <location>
        <begin position="265"/>
        <end position="311"/>
    </location>
</feature>
<reference evidence="4 5" key="1">
    <citation type="submission" date="2020-07" db="EMBL/GenBank/DDBJ databases">
        <title>Above-ground endophytic microbial communities from plants in different locations in the United States.</title>
        <authorList>
            <person name="Frank C."/>
        </authorList>
    </citation>
    <scope>NUCLEOTIDE SEQUENCE [LARGE SCALE GENOMIC DNA]</scope>
    <source>
        <strain evidence="4 5">WPL5_2</strain>
    </source>
</reference>
<evidence type="ECO:0008006" key="6">
    <source>
        <dbReference type="Google" id="ProtNLM"/>
    </source>
</evidence>
<dbReference type="AlphaFoldDB" id="A0AAW3T8N9"/>
<dbReference type="InterPro" id="IPR001509">
    <property type="entry name" value="Epimerase_deHydtase"/>
</dbReference>
<sequence length="313" mass="33159">MSSVAGKEAHMAEPPLSILVAGASGFIGTPLVRELREAGHHVTTLVRREPRTATEFRWSPGTRCLDPAIVDGADVVVNLAGANIGRLPWTETYEQEILRSRVTATETLVEAMRHAAVPPPLFLSGSASGVYGDRPADVLHDDAAAGTGFLAEVCTAWEAAADAAPDGVRVVTLRTGIVVGQGGGALAPLVPLTRAGLGGRLGTGGQHWPWIALDDEVGAIVHLATSTDAAGVRGPVNLAGPEPATSDRITRRVAEDLHRPYLFRIPEFALRLLLRQAADEMLLSSQQMVPTKLLESGYVFRYARAEDAVDAVF</sequence>
<dbReference type="Pfam" id="PF08338">
    <property type="entry name" value="DUF1731"/>
    <property type="match status" value="1"/>
</dbReference>
<dbReference type="InterPro" id="IPR036291">
    <property type="entry name" value="NAD(P)-bd_dom_sf"/>
</dbReference>
<evidence type="ECO:0000259" key="3">
    <source>
        <dbReference type="Pfam" id="PF08338"/>
    </source>
</evidence>
<dbReference type="PANTHER" id="PTHR11092">
    <property type="entry name" value="SUGAR NUCLEOTIDE EPIMERASE RELATED"/>
    <property type="match status" value="1"/>
</dbReference>
<comment type="similarity">
    <text evidence="1">Belongs to the NAD(P)-dependent epimerase/dehydratase family. SDR39U1 subfamily.</text>
</comment>
<dbReference type="Proteomes" id="UP000590225">
    <property type="component" value="Unassembled WGS sequence"/>
</dbReference>